<dbReference type="AlphaFoldDB" id="A0AAN9B6Y7"/>
<feature type="chain" id="PRO_5042980088" description="Fibronectin type III-like domain-containing protein" evidence="6">
    <location>
        <begin position="19"/>
        <end position="748"/>
    </location>
</feature>
<dbReference type="GO" id="GO:0031222">
    <property type="term" value="P:arabinan catabolic process"/>
    <property type="evidence" value="ECO:0007669"/>
    <property type="project" value="TreeGrafter"/>
</dbReference>
<dbReference type="Gene3D" id="3.40.50.1700">
    <property type="entry name" value="Glycoside hydrolase family 3 C-terminal domain"/>
    <property type="match status" value="1"/>
</dbReference>
<feature type="domain" description="Fibronectin type III-like" evidence="7">
    <location>
        <begin position="660"/>
        <end position="728"/>
    </location>
</feature>
<dbReference type="GO" id="GO:0046556">
    <property type="term" value="F:alpha-L-arabinofuranosidase activity"/>
    <property type="evidence" value="ECO:0007669"/>
    <property type="project" value="TreeGrafter"/>
</dbReference>
<dbReference type="Pfam" id="PF14310">
    <property type="entry name" value="Fn3-like"/>
    <property type="match status" value="1"/>
</dbReference>
<keyword evidence="3 5" id="KW-0378">Hydrolase</keyword>
<dbReference type="SUPFAM" id="SSF51445">
    <property type="entry name" value="(Trans)glycosidases"/>
    <property type="match status" value="1"/>
</dbReference>
<gene>
    <name evidence="8" type="ORF">V1264_023421</name>
</gene>
<dbReference type="InterPro" id="IPR001764">
    <property type="entry name" value="Glyco_hydro_3_N"/>
</dbReference>
<dbReference type="InterPro" id="IPR017853">
    <property type="entry name" value="GH"/>
</dbReference>
<dbReference type="Pfam" id="PF00933">
    <property type="entry name" value="Glyco_hydro_3"/>
    <property type="match status" value="1"/>
</dbReference>
<dbReference type="InterPro" id="IPR026891">
    <property type="entry name" value="Fn3-like"/>
</dbReference>
<dbReference type="PANTHER" id="PTHR42721:SF42">
    <property type="entry name" value="FIBRONECTIN TYPE III-LIKE DOMAIN-CONTAINING PROTEIN"/>
    <property type="match status" value="1"/>
</dbReference>
<dbReference type="SMART" id="SM01217">
    <property type="entry name" value="Fn3_like"/>
    <property type="match status" value="1"/>
</dbReference>
<feature type="signal peptide" evidence="6">
    <location>
        <begin position="1"/>
        <end position="18"/>
    </location>
</feature>
<evidence type="ECO:0000259" key="7">
    <source>
        <dbReference type="SMART" id="SM01217"/>
    </source>
</evidence>
<sequence>MAVFIVALLLAAFSLVGSQTFRDGNKTLEDYPFRNTSLPWDQRVDDVVSRLTIKEMQGLMGRCGMGRPNGGYPGAAIPRLGIKPFQFWAICDRGAENTFGNATNFPQDIGLAASFSPALLYRVSEAAAIELRAKDNYNTKMGYYGINSGLVCISPVLDLFRDPRWGRNQETHGEDPYMVGVYGATFVRALQGDHPRYIRGVAACAHMAAYSGPENIPVKRFSFNAEISDVDLRMTFLRAFHACVEAGAYAVESSYNAINGVPVVANKWLLTDVLRGEWGFKGFVMSDAGAVESLVTSFKYINNSVDAAAACVNAGCNVELSGDIETPYYFYLEEAVRQGKVKESTLRDLVRPIFYARMRLGEFDPPEGNPYRQYDVNEVVESAEHRALAVEAALKTFVLLKNNEVLPLKNGAQYDTISIVGPMANNTEQLRGDYAANTSPVYLTSPLEGLSGLAQHVKYSSGCNDTVCAEYDARSVTEAITDTRLIFVLLGTGQAVETEGHDRYDLELPGYQRQLLNDVMENANNVPIILLLFSGGPVNVTFADADNRVPVIVQCFLPGQATGTALRHFVLNDVTGAVPAGRLPYTWPKLASQVPPMVNYSMEERTYRYMREEPLYPFGYGLSYVSFQYSNLVCPHTVQAGQDINGTVDVHNMGDLTADEVVQVYIDWRNSSLPAPKLQLVWFDRVTTGPGQVVTVNFTVKSSTMALWMDNQWTVPTGAYGLYVGGQQPVGAKRAPSNVELATFHVQA</sequence>
<dbReference type="InterPro" id="IPR036962">
    <property type="entry name" value="Glyco_hydro_3_N_sf"/>
</dbReference>
<evidence type="ECO:0000256" key="3">
    <source>
        <dbReference type="ARBA" id="ARBA00022801"/>
    </source>
</evidence>
<dbReference type="PRINTS" id="PR00133">
    <property type="entry name" value="GLHYDRLASE3"/>
</dbReference>
<accession>A0AAN9B6Y7</accession>
<evidence type="ECO:0000256" key="2">
    <source>
        <dbReference type="ARBA" id="ARBA00022729"/>
    </source>
</evidence>
<dbReference type="PROSITE" id="PS00775">
    <property type="entry name" value="GLYCOSYL_HYDROL_F3"/>
    <property type="match status" value="1"/>
</dbReference>
<dbReference type="InterPro" id="IPR019800">
    <property type="entry name" value="Glyco_hydro_3_AS"/>
</dbReference>
<evidence type="ECO:0000256" key="4">
    <source>
        <dbReference type="ARBA" id="ARBA00023295"/>
    </source>
</evidence>
<dbReference type="InterPro" id="IPR002772">
    <property type="entry name" value="Glyco_hydro_3_C"/>
</dbReference>
<dbReference type="Pfam" id="PF01915">
    <property type="entry name" value="Glyco_hydro_3_C"/>
    <property type="match status" value="1"/>
</dbReference>
<evidence type="ECO:0000256" key="6">
    <source>
        <dbReference type="SAM" id="SignalP"/>
    </source>
</evidence>
<evidence type="ECO:0000313" key="9">
    <source>
        <dbReference type="Proteomes" id="UP001374579"/>
    </source>
</evidence>
<keyword evidence="9" id="KW-1185">Reference proteome</keyword>
<comment type="similarity">
    <text evidence="1 5">Belongs to the glycosyl hydrolase 3 family.</text>
</comment>
<dbReference type="Proteomes" id="UP001374579">
    <property type="component" value="Unassembled WGS sequence"/>
</dbReference>
<organism evidence="8 9">
    <name type="scientific">Littorina saxatilis</name>
    <dbReference type="NCBI Taxonomy" id="31220"/>
    <lineage>
        <taxon>Eukaryota</taxon>
        <taxon>Metazoa</taxon>
        <taxon>Spiralia</taxon>
        <taxon>Lophotrochozoa</taxon>
        <taxon>Mollusca</taxon>
        <taxon>Gastropoda</taxon>
        <taxon>Caenogastropoda</taxon>
        <taxon>Littorinimorpha</taxon>
        <taxon>Littorinoidea</taxon>
        <taxon>Littorinidae</taxon>
        <taxon>Littorina</taxon>
    </lineage>
</organism>
<dbReference type="InterPro" id="IPR013783">
    <property type="entry name" value="Ig-like_fold"/>
</dbReference>
<keyword evidence="2 6" id="KW-0732">Signal</keyword>
<evidence type="ECO:0000256" key="5">
    <source>
        <dbReference type="RuleBase" id="RU361161"/>
    </source>
</evidence>
<dbReference type="InterPro" id="IPR036881">
    <property type="entry name" value="Glyco_hydro_3_C_sf"/>
</dbReference>
<reference evidence="8 9" key="1">
    <citation type="submission" date="2024-02" db="EMBL/GenBank/DDBJ databases">
        <title>Chromosome-scale genome assembly of the rough periwinkle Littorina saxatilis.</title>
        <authorList>
            <person name="De Jode A."/>
            <person name="Faria R."/>
            <person name="Formenti G."/>
            <person name="Sims Y."/>
            <person name="Smith T.P."/>
            <person name="Tracey A."/>
            <person name="Wood J.M.D."/>
            <person name="Zagrodzka Z.B."/>
            <person name="Johannesson K."/>
            <person name="Butlin R.K."/>
            <person name="Leder E.H."/>
        </authorList>
    </citation>
    <scope>NUCLEOTIDE SEQUENCE [LARGE SCALE GENOMIC DNA]</scope>
    <source>
        <strain evidence="8">Snail1</strain>
        <tissue evidence="8">Muscle</tissue>
    </source>
</reference>
<dbReference type="GO" id="GO:0045493">
    <property type="term" value="P:xylan catabolic process"/>
    <property type="evidence" value="ECO:0007669"/>
    <property type="project" value="InterPro"/>
</dbReference>
<protein>
    <recommendedName>
        <fullName evidence="7">Fibronectin type III-like domain-containing protein</fullName>
    </recommendedName>
</protein>
<evidence type="ECO:0000313" key="8">
    <source>
        <dbReference type="EMBL" id="KAK7100470.1"/>
    </source>
</evidence>
<proteinExistence type="inferred from homology"/>
<dbReference type="Gene3D" id="3.20.20.300">
    <property type="entry name" value="Glycoside hydrolase, family 3, N-terminal domain"/>
    <property type="match status" value="1"/>
</dbReference>
<keyword evidence="4 5" id="KW-0326">Glycosidase</keyword>
<dbReference type="PANTHER" id="PTHR42721">
    <property type="entry name" value="SUGAR HYDROLASE-RELATED"/>
    <property type="match status" value="1"/>
</dbReference>
<name>A0AAN9B6Y7_9CAEN</name>
<dbReference type="EMBL" id="JBAMIC010000011">
    <property type="protein sequence ID" value="KAK7100470.1"/>
    <property type="molecule type" value="Genomic_DNA"/>
</dbReference>
<dbReference type="InterPro" id="IPR044993">
    <property type="entry name" value="BXL"/>
</dbReference>
<evidence type="ECO:0000256" key="1">
    <source>
        <dbReference type="ARBA" id="ARBA00005336"/>
    </source>
</evidence>
<dbReference type="SUPFAM" id="SSF52279">
    <property type="entry name" value="Beta-D-glucan exohydrolase, C-terminal domain"/>
    <property type="match status" value="1"/>
</dbReference>
<dbReference type="GO" id="GO:0009044">
    <property type="term" value="F:xylan 1,4-beta-xylosidase activity"/>
    <property type="evidence" value="ECO:0007669"/>
    <property type="project" value="InterPro"/>
</dbReference>
<dbReference type="Gene3D" id="2.60.40.10">
    <property type="entry name" value="Immunoglobulins"/>
    <property type="match status" value="1"/>
</dbReference>
<comment type="caution">
    <text evidence="8">The sequence shown here is derived from an EMBL/GenBank/DDBJ whole genome shotgun (WGS) entry which is preliminary data.</text>
</comment>